<sequence length="187" mass="19468">MACSIWRSSAWGVIVAVALGASLLVSGCSGERPSAPPPLDSSAPSQGSLAPSASLDAAAAVEAAYTQFWPRSAQTPHKPEDTWRDAIAAIAIEPQLSVTLEAMRRNKAAGFTTYGEVVVRITSVEVSGDTAKVVDCQDASRAGQADARTGDPKTVGVPRMPVTATMKRDQASGQWKVARLRFPGGAC</sequence>
<evidence type="ECO:0008006" key="3">
    <source>
        <dbReference type="Google" id="ProtNLM"/>
    </source>
</evidence>
<evidence type="ECO:0000313" key="1">
    <source>
        <dbReference type="EMBL" id="PXY17735.1"/>
    </source>
</evidence>
<protein>
    <recommendedName>
        <fullName evidence="3">Secreted protein/lipoprotein</fullName>
    </recommendedName>
</protein>
<dbReference type="EMBL" id="MASU01000024">
    <property type="protein sequence ID" value="PXY17735.1"/>
    <property type="molecule type" value="Genomic_DNA"/>
</dbReference>
<accession>A0A318L9I5</accession>
<gene>
    <name evidence="1" type="ORF">BA062_36915</name>
</gene>
<organism evidence="1 2">
    <name type="scientific">Prauserella flavalba</name>
    <dbReference type="NCBI Taxonomy" id="1477506"/>
    <lineage>
        <taxon>Bacteria</taxon>
        <taxon>Bacillati</taxon>
        <taxon>Actinomycetota</taxon>
        <taxon>Actinomycetes</taxon>
        <taxon>Pseudonocardiales</taxon>
        <taxon>Pseudonocardiaceae</taxon>
        <taxon>Prauserella</taxon>
    </lineage>
</organism>
<dbReference type="PROSITE" id="PS51257">
    <property type="entry name" value="PROKAR_LIPOPROTEIN"/>
    <property type="match status" value="1"/>
</dbReference>
<keyword evidence="2" id="KW-1185">Reference proteome</keyword>
<name>A0A318L9I5_9PSEU</name>
<proteinExistence type="predicted"/>
<evidence type="ECO:0000313" key="2">
    <source>
        <dbReference type="Proteomes" id="UP000247892"/>
    </source>
</evidence>
<dbReference type="Proteomes" id="UP000247892">
    <property type="component" value="Unassembled WGS sequence"/>
</dbReference>
<dbReference type="AlphaFoldDB" id="A0A318L9I5"/>
<comment type="caution">
    <text evidence="1">The sequence shown here is derived from an EMBL/GenBank/DDBJ whole genome shotgun (WGS) entry which is preliminary data.</text>
</comment>
<reference evidence="1 2" key="1">
    <citation type="submission" date="2016-07" db="EMBL/GenBank/DDBJ databases">
        <title>Draft genome sequence of Prauserella sp. YIM 121212, isolated from alkaline soil.</title>
        <authorList>
            <person name="Ruckert C."/>
            <person name="Albersmeier A."/>
            <person name="Jiang C.-L."/>
            <person name="Jiang Y."/>
            <person name="Kalinowski J."/>
            <person name="Schneider O."/>
            <person name="Winkler A."/>
            <person name="Zotchev S.B."/>
        </authorList>
    </citation>
    <scope>NUCLEOTIDE SEQUENCE [LARGE SCALE GENOMIC DNA]</scope>
    <source>
        <strain evidence="1 2">YIM 121212</strain>
    </source>
</reference>